<evidence type="ECO:0000256" key="1">
    <source>
        <dbReference type="ARBA" id="ARBA00022723"/>
    </source>
</evidence>
<dbReference type="InterPro" id="IPR036236">
    <property type="entry name" value="Znf_C2H2_sf"/>
</dbReference>
<dbReference type="GO" id="GO:0045944">
    <property type="term" value="P:positive regulation of transcription by RNA polymerase II"/>
    <property type="evidence" value="ECO:0007669"/>
    <property type="project" value="UniProtKB-ARBA"/>
</dbReference>
<keyword evidence="4" id="KW-0862">Zinc</keyword>
<evidence type="ECO:0000256" key="4">
    <source>
        <dbReference type="ARBA" id="ARBA00022833"/>
    </source>
</evidence>
<feature type="region of interest" description="Disordered" evidence="6">
    <location>
        <begin position="1"/>
        <end position="47"/>
    </location>
</feature>
<dbReference type="GO" id="GO:0000981">
    <property type="term" value="F:DNA-binding transcription factor activity, RNA polymerase II-specific"/>
    <property type="evidence" value="ECO:0007669"/>
    <property type="project" value="TreeGrafter"/>
</dbReference>
<dbReference type="GeneID" id="9597439"/>
<dbReference type="GO" id="GO:0005634">
    <property type="term" value="C:nucleus"/>
    <property type="evidence" value="ECO:0007669"/>
    <property type="project" value="UniProtKB-ARBA"/>
</dbReference>
<keyword evidence="3 5" id="KW-0863">Zinc-finger</keyword>
<keyword evidence="9" id="KW-1185">Reference proteome</keyword>
<dbReference type="OrthoDB" id="654211at2759"/>
<dbReference type="RefSeq" id="XP_003036463.1">
    <property type="nucleotide sequence ID" value="XM_003036417.1"/>
</dbReference>
<gene>
    <name evidence="8" type="ORF">SCHCODRAFT_102435</name>
</gene>
<dbReference type="InParanoid" id="D8PNX1"/>
<keyword evidence="1" id="KW-0479">Metal-binding</keyword>
<dbReference type="PROSITE" id="PS00028">
    <property type="entry name" value="ZINC_FINGER_C2H2_1"/>
    <property type="match status" value="2"/>
</dbReference>
<evidence type="ECO:0000259" key="7">
    <source>
        <dbReference type="PROSITE" id="PS50157"/>
    </source>
</evidence>
<dbReference type="PANTHER" id="PTHR19818">
    <property type="entry name" value="ZINC FINGER PROTEIN ZIC AND GLI"/>
    <property type="match status" value="1"/>
</dbReference>
<feature type="region of interest" description="Disordered" evidence="6">
    <location>
        <begin position="305"/>
        <end position="340"/>
    </location>
</feature>
<dbReference type="KEGG" id="scm:SCHCO_02538099"/>
<dbReference type="GO" id="GO:0008270">
    <property type="term" value="F:zinc ion binding"/>
    <property type="evidence" value="ECO:0007669"/>
    <property type="project" value="UniProtKB-KW"/>
</dbReference>
<dbReference type="Gene3D" id="3.30.160.60">
    <property type="entry name" value="Classic Zinc Finger"/>
    <property type="match status" value="2"/>
</dbReference>
<dbReference type="EMBL" id="GL377302">
    <property type="protein sequence ID" value="EFJ01561.1"/>
    <property type="molecule type" value="Genomic_DNA"/>
</dbReference>
<dbReference type="PANTHER" id="PTHR19818:SF159">
    <property type="entry name" value="C2H2-TYPE DOMAIN-CONTAINING PROTEIN"/>
    <property type="match status" value="1"/>
</dbReference>
<feature type="compositionally biased region" description="Basic residues" evidence="6">
    <location>
        <begin position="305"/>
        <end position="314"/>
    </location>
</feature>
<feature type="region of interest" description="Disordered" evidence="6">
    <location>
        <begin position="108"/>
        <end position="210"/>
    </location>
</feature>
<evidence type="ECO:0000313" key="9">
    <source>
        <dbReference type="Proteomes" id="UP000007431"/>
    </source>
</evidence>
<dbReference type="InterPro" id="IPR013087">
    <property type="entry name" value="Znf_C2H2_type"/>
</dbReference>
<keyword evidence="2" id="KW-0677">Repeat</keyword>
<dbReference type="GO" id="GO:0000978">
    <property type="term" value="F:RNA polymerase II cis-regulatory region sequence-specific DNA binding"/>
    <property type="evidence" value="ECO:0007669"/>
    <property type="project" value="TreeGrafter"/>
</dbReference>
<evidence type="ECO:0000256" key="3">
    <source>
        <dbReference type="ARBA" id="ARBA00022771"/>
    </source>
</evidence>
<proteinExistence type="predicted"/>
<evidence type="ECO:0000256" key="2">
    <source>
        <dbReference type="ARBA" id="ARBA00022737"/>
    </source>
</evidence>
<name>D8PNX1_SCHCM</name>
<dbReference type="PROSITE" id="PS50157">
    <property type="entry name" value="ZINC_FINGER_C2H2_2"/>
    <property type="match status" value="1"/>
</dbReference>
<feature type="compositionally biased region" description="Polar residues" evidence="6">
    <location>
        <begin position="315"/>
        <end position="334"/>
    </location>
</feature>
<evidence type="ECO:0000313" key="8">
    <source>
        <dbReference type="EMBL" id="EFJ01561.1"/>
    </source>
</evidence>
<dbReference type="SMART" id="SM00355">
    <property type="entry name" value="ZnF_C2H2"/>
    <property type="match status" value="2"/>
</dbReference>
<feature type="domain" description="C2H2-type" evidence="7">
    <location>
        <begin position="253"/>
        <end position="280"/>
    </location>
</feature>
<dbReference type="Proteomes" id="UP000007431">
    <property type="component" value="Unassembled WGS sequence"/>
</dbReference>
<dbReference type="VEuPathDB" id="FungiDB:SCHCODRAFT_02538099"/>
<feature type="compositionally biased region" description="Low complexity" evidence="6">
    <location>
        <begin position="176"/>
        <end position="200"/>
    </location>
</feature>
<dbReference type="SUPFAM" id="SSF57667">
    <property type="entry name" value="beta-beta-alpha zinc fingers"/>
    <property type="match status" value="1"/>
</dbReference>
<dbReference type="eggNOG" id="KOG1721">
    <property type="taxonomic scope" value="Eukaryota"/>
</dbReference>
<evidence type="ECO:0000256" key="5">
    <source>
        <dbReference type="PROSITE-ProRule" id="PRU00042"/>
    </source>
</evidence>
<dbReference type="InterPro" id="IPR050329">
    <property type="entry name" value="GLI_C2H2-zinc-finger"/>
</dbReference>
<feature type="non-terminal residue" evidence="8">
    <location>
        <position position="340"/>
    </location>
</feature>
<dbReference type="AlphaFoldDB" id="D8PNX1"/>
<evidence type="ECO:0000256" key="6">
    <source>
        <dbReference type="SAM" id="MobiDB-lite"/>
    </source>
</evidence>
<dbReference type="OMA" id="TNCVEIR"/>
<reference evidence="8 9" key="1">
    <citation type="journal article" date="2010" name="Nat. Biotechnol.">
        <title>Genome sequence of the model mushroom Schizophyllum commune.</title>
        <authorList>
            <person name="Ohm R.A."/>
            <person name="de Jong J.F."/>
            <person name="Lugones L.G."/>
            <person name="Aerts A."/>
            <person name="Kothe E."/>
            <person name="Stajich J.E."/>
            <person name="de Vries R.P."/>
            <person name="Record E."/>
            <person name="Levasseur A."/>
            <person name="Baker S.E."/>
            <person name="Bartholomew K.A."/>
            <person name="Coutinho P.M."/>
            <person name="Erdmann S."/>
            <person name="Fowler T.J."/>
            <person name="Gathman A.C."/>
            <person name="Lombard V."/>
            <person name="Henrissat B."/>
            <person name="Knabe N."/>
            <person name="Kuees U."/>
            <person name="Lilly W.W."/>
            <person name="Lindquist E."/>
            <person name="Lucas S."/>
            <person name="Magnuson J.K."/>
            <person name="Piumi F."/>
            <person name="Raudaskoski M."/>
            <person name="Salamov A."/>
            <person name="Schmutz J."/>
            <person name="Schwarze F.W.M.R."/>
            <person name="vanKuyk P.A."/>
            <person name="Horton J.S."/>
            <person name="Grigoriev I.V."/>
            <person name="Woesten H.A.B."/>
        </authorList>
    </citation>
    <scope>NUCLEOTIDE SEQUENCE [LARGE SCALE GENOMIC DNA]</scope>
    <source>
        <strain evidence="9">H4-8 / FGSC 9210</strain>
    </source>
</reference>
<sequence>MSSDPRQRAHPQALGSRTSNSLGALPGPRRPAPVRGHSSAGELTSQSTISNAAAPWLVSHRPEHQVAPYAHSSFDRNPLRLPHFGELVRGIQNVSVEDGPRDQYADARQLPPLRTLTSSPAAYAAPSRVTQPAYGGNYASRREASTSPYLSRPGLPTPPVERGSPAQVFSPETPWESQSVSSEQSYGSGSSDGIDSPTDGRNWEDYAQRHTPRNGPVSYSCIWRGDDGMCEYNGKKQLVKRHVENVHLKIRRHVCPICQRTFAQRTGLDMHVSGHTGENPLKCRYEGCPEAFRDPARRHRHYCSVHGHQPRSMRRNQQNALSESASYESIQPWSSDDGRH</sequence>
<organism evidence="9">
    <name type="scientific">Schizophyllum commune (strain H4-8 / FGSC 9210)</name>
    <name type="common">Split gill fungus</name>
    <dbReference type="NCBI Taxonomy" id="578458"/>
    <lineage>
        <taxon>Eukaryota</taxon>
        <taxon>Fungi</taxon>
        <taxon>Dikarya</taxon>
        <taxon>Basidiomycota</taxon>
        <taxon>Agaricomycotina</taxon>
        <taxon>Agaricomycetes</taxon>
        <taxon>Agaricomycetidae</taxon>
        <taxon>Agaricales</taxon>
        <taxon>Schizophyllaceae</taxon>
        <taxon>Schizophyllum</taxon>
    </lineage>
</organism>
<dbReference type="HOGENOM" id="CLU_1001042_0_0_1"/>
<accession>D8PNX1</accession>
<protein>
    <recommendedName>
        <fullName evidence="7">C2H2-type domain-containing protein</fullName>
    </recommendedName>
</protein>